<dbReference type="Proteomes" id="UP001189429">
    <property type="component" value="Unassembled WGS sequence"/>
</dbReference>
<feature type="region of interest" description="Disordered" evidence="2">
    <location>
        <begin position="306"/>
        <end position="497"/>
    </location>
</feature>
<name>A0ABN9Q0F5_9DINO</name>
<keyword evidence="4" id="KW-1185">Reference proteome</keyword>
<keyword evidence="1" id="KW-0175">Coiled coil</keyword>
<protein>
    <submittedName>
        <fullName evidence="3">Uncharacterized protein</fullName>
    </submittedName>
</protein>
<feature type="compositionally biased region" description="Low complexity" evidence="2">
    <location>
        <begin position="364"/>
        <end position="380"/>
    </location>
</feature>
<feature type="compositionally biased region" description="Basic and acidic residues" evidence="2">
    <location>
        <begin position="336"/>
        <end position="348"/>
    </location>
</feature>
<evidence type="ECO:0000256" key="1">
    <source>
        <dbReference type="SAM" id="Coils"/>
    </source>
</evidence>
<evidence type="ECO:0000313" key="4">
    <source>
        <dbReference type="Proteomes" id="UP001189429"/>
    </source>
</evidence>
<feature type="compositionally biased region" description="Low complexity" evidence="2">
    <location>
        <begin position="320"/>
        <end position="335"/>
    </location>
</feature>
<proteinExistence type="predicted"/>
<sequence length="497" mass="52819">MARKDSAQAAPSDVVDCEVPDWMGCDLSVCRVLQDTSMQIAANIRALGKQLHGACGQATACLPAPEPGGEAPFGCADECFTFLRAFDALSGALLLLAGDLELGVAAPLQKTILTLQEESSGRTKHWQQVRRRFAELQERYRRSQRKSMEARRSLEGSAVGDAGGWFAGRSRASAPSTRAASEQHAALCELARCEEELLRSEASLRSFEDESRERLVQLNLEKWQRMGEALSQGASSLRRLLPAITGKDAPDQEAPAWKGVIPPSGAPLESKNWEREMECPLARWIDRLTAPWTAYLFAAGKIIAPSVGPSTAPARAPERATGAAVPGEMAAAATERLGDGAPDRHAARDAAPWAADRARQLRSPAARGAAPATASPVALADGRDEHGSDACASAANSPPGKGSKEKGQADGGARGRAREASRRPVAVVKGKKTRRHNCAASQQKKKQAAADDDDGEKAPITPPRADAAEPAADHASEAAKKPVHEDDFRTSEGEDKD</sequence>
<gene>
    <name evidence="3" type="ORF">PCOR1329_LOCUS7641</name>
</gene>
<organism evidence="3 4">
    <name type="scientific">Prorocentrum cordatum</name>
    <dbReference type="NCBI Taxonomy" id="2364126"/>
    <lineage>
        <taxon>Eukaryota</taxon>
        <taxon>Sar</taxon>
        <taxon>Alveolata</taxon>
        <taxon>Dinophyceae</taxon>
        <taxon>Prorocentrales</taxon>
        <taxon>Prorocentraceae</taxon>
        <taxon>Prorocentrum</taxon>
    </lineage>
</organism>
<reference evidence="3" key="1">
    <citation type="submission" date="2023-10" db="EMBL/GenBank/DDBJ databases">
        <authorList>
            <person name="Chen Y."/>
            <person name="Shah S."/>
            <person name="Dougan E. K."/>
            <person name="Thang M."/>
            <person name="Chan C."/>
        </authorList>
    </citation>
    <scope>NUCLEOTIDE SEQUENCE [LARGE SCALE GENOMIC DNA]</scope>
</reference>
<comment type="caution">
    <text evidence="3">The sequence shown here is derived from an EMBL/GenBank/DDBJ whole genome shotgun (WGS) entry which is preliminary data.</text>
</comment>
<feature type="compositionally biased region" description="Basic and acidic residues" evidence="2">
    <location>
        <begin position="471"/>
        <end position="497"/>
    </location>
</feature>
<feature type="coiled-coil region" evidence="1">
    <location>
        <begin position="126"/>
        <end position="153"/>
    </location>
</feature>
<accession>A0ABN9Q0F5</accession>
<evidence type="ECO:0000256" key="2">
    <source>
        <dbReference type="SAM" id="MobiDB-lite"/>
    </source>
</evidence>
<evidence type="ECO:0000313" key="3">
    <source>
        <dbReference type="EMBL" id="CAK0799092.1"/>
    </source>
</evidence>
<feature type="compositionally biased region" description="Basic residues" evidence="2">
    <location>
        <begin position="429"/>
        <end position="447"/>
    </location>
</feature>
<dbReference type="EMBL" id="CAUYUJ010002080">
    <property type="protein sequence ID" value="CAK0799092.1"/>
    <property type="molecule type" value="Genomic_DNA"/>
</dbReference>